<protein>
    <submittedName>
        <fullName evidence="1">Uncharacterized protein</fullName>
    </submittedName>
</protein>
<organism evidence="1">
    <name type="scientific">Rhizophora mucronata</name>
    <name type="common">Asiatic mangrove</name>
    <dbReference type="NCBI Taxonomy" id="61149"/>
    <lineage>
        <taxon>Eukaryota</taxon>
        <taxon>Viridiplantae</taxon>
        <taxon>Streptophyta</taxon>
        <taxon>Embryophyta</taxon>
        <taxon>Tracheophyta</taxon>
        <taxon>Spermatophyta</taxon>
        <taxon>Magnoliopsida</taxon>
        <taxon>eudicotyledons</taxon>
        <taxon>Gunneridae</taxon>
        <taxon>Pentapetalae</taxon>
        <taxon>rosids</taxon>
        <taxon>fabids</taxon>
        <taxon>Malpighiales</taxon>
        <taxon>Rhizophoraceae</taxon>
        <taxon>Rhizophora</taxon>
    </lineage>
</organism>
<accession>A0A2P2JWC2</accession>
<evidence type="ECO:0000313" key="1">
    <source>
        <dbReference type="EMBL" id="MBW97761.1"/>
    </source>
</evidence>
<name>A0A2P2JWC2_RHIMU</name>
<proteinExistence type="predicted"/>
<reference evidence="1" key="1">
    <citation type="submission" date="2018-02" db="EMBL/GenBank/DDBJ databases">
        <title>Rhizophora mucronata_Transcriptome.</title>
        <authorList>
            <person name="Meera S.P."/>
            <person name="Sreeshan A."/>
            <person name="Augustine A."/>
        </authorList>
    </citation>
    <scope>NUCLEOTIDE SEQUENCE</scope>
    <source>
        <tissue evidence="1">Leaf</tissue>
    </source>
</reference>
<dbReference type="EMBL" id="GGEC01017278">
    <property type="protein sequence ID" value="MBW97761.1"/>
    <property type="molecule type" value="Transcribed_RNA"/>
</dbReference>
<dbReference type="AlphaFoldDB" id="A0A2P2JWC2"/>
<sequence>MIHLLRLRSRVLSLSLCLLLKWEM</sequence>